<dbReference type="Pfam" id="PF10350">
    <property type="entry name" value="DUF2428"/>
    <property type="match status" value="1"/>
</dbReference>
<dbReference type="GO" id="GO:0005829">
    <property type="term" value="C:cytosol"/>
    <property type="evidence" value="ECO:0007669"/>
    <property type="project" value="TreeGrafter"/>
</dbReference>
<evidence type="ECO:0000259" key="3">
    <source>
        <dbReference type="Pfam" id="PF25150"/>
    </source>
</evidence>
<comment type="similarity">
    <text evidence="1">Belongs to the THADA family.</text>
</comment>
<reference evidence="4 5" key="1">
    <citation type="submission" date="2019-09" db="EMBL/GenBank/DDBJ databases">
        <title>The hologenome of the rock-dwelling lichen Lasallia pustulata.</title>
        <authorList>
            <person name="Greshake Tzovaras B."/>
            <person name="Segers F."/>
            <person name="Bicker A."/>
            <person name="Dal Grande F."/>
            <person name="Otte J."/>
            <person name="Hankeln T."/>
            <person name="Schmitt I."/>
            <person name="Ebersberger I."/>
        </authorList>
    </citation>
    <scope>NUCLEOTIDE SEQUENCE [LARGE SCALE GENOMIC DNA]</scope>
    <source>
        <strain evidence="4">A1-1</strain>
    </source>
</reference>
<dbReference type="AlphaFoldDB" id="A0A5M8PY93"/>
<dbReference type="PANTHER" id="PTHR14387">
    <property type="entry name" value="THADA/DEATH RECEPTOR INTERACTING PROTEIN"/>
    <property type="match status" value="1"/>
</dbReference>
<gene>
    <name evidence="4" type="ORF">FRX48_02381</name>
</gene>
<dbReference type="SUPFAM" id="SSF48371">
    <property type="entry name" value="ARM repeat"/>
    <property type="match status" value="1"/>
</dbReference>
<evidence type="ECO:0000313" key="5">
    <source>
        <dbReference type="Proteomes" id="UP000324767"/>
    </source>
</evidence>
<dbReference type="InterPro" id="IPR056843">
    <property type="entry name" value="THADA-like_TPR"/>
</dbReference>
<protein>
    <submittedName>
        <fullName evidence="4">Uncharacterized protein</fullName>
    </submittedName>
</protein>
<proteinExistence type="inferred from homology"/>
<feature type="domain" description="tRNA (32-2'-O)-methyltransferase regulator THADA-like TPR repeats region" evidence="3">
    <location>
        <begin position="310"/>
        <end position="603"/>
    </location>
</feature>
<dbReference type="InterPro" id="IPR051954">
    <property type="entry name" value="tRNA_methyltransferase_THADA"/>
</dbReference>
<dbReference type="Pfam" id="PF25150">
    <property type="entry name" value="TPR_Trm732"/>
    <property type="match status" value="1"/>
</dbReference>
<evidence type="ECO:0000256" key="1">
    <source>
        <dbReference type="ARBA" id="ARBA00010409"/>
    </source>
</evidence>
<dbReference type="InterPro" id="IPR016024">
    <property type="entry name" value="ARM-type_fold"/>
</dbReference>
<comment type="caution">
    <text evidence="4">The sequence shown here is derived from an EMBL/GenBank/DDBJ whole genome shotgun (WGS) entry which is preliminary data.</text>
</comment>
<dbReference type="EMBL" id="VXIT01000003">
    <property type="protein sequence ID" value="KAA6414019.1"/>
    <property type="molecule type" value="Genomic_DNA"/>
</dbReference>
<feature type="domain" description="DUF2428" evidence="2">
    <location>
        <begin position="761"/>
        <end position="817"/>
    </location>
</feature>
<dbReference type="PANTHER" id="PTHR14387:SF0">
    <property type="entry name" value="DUF2428 DOMAIN-CONTAINING PROTEIN"/>
    <property type="match status" value="1"/>
</dbReference>
<dbReference type="GO" id="GO:0030488">
    <property type="term" value="P:tRNA methylation"/>
    <property type="evidence" value="ECO:0007669"/>
    <property type="project" value="TreeGrafter"/>
</dbReference>
<evidence type="ECO:0000259" key="2">
    <source>
        <dbReference type="Pfam" id="PF10350"/>
    </source>
</evidence>
<dbReference type="OrthoDB" id="73997at2759"/>
<sequence>MESNNAAGPLGFNHSKQDGLSTLLLIDDESEREILPEDVLLRISRSHATLVSEAGEDGSDDASRSLRSLLEALICTTKSALLSAPHRASACNALCGFLEYGIASSNLELRTLCFSASIWTRTFDVFIERSEGAKSKPMRQVLVTLVKVLCRNPDPSAFRSIRDSAVTKLLVIILGKECLSFVKPALHALEHFISKQIIDISDILPRIIQFHPAGNTSKGALSAAAPISRFEECALPPYISRSINADPPQLSHFANAIQCFFWSILDCVRIHSDMAPVAGRLLSSILFSLQRTVMEDDQDGKSLDAFVRPIHSFIKQHPDLIELSAHHLLPGLLRLDSSISTEFLKILPLDDLERGLTSHLDLIDIQIFLMASKAREEFGLVPYNYADNLTATMIDYSTPYGASIELLLLHVSPSIRLAALNFATSSKSTTALITENVLSSLRECLPQFHAEADAKSRNEFISTMKKLLTRLKGGLAQTSRSRNLSQSVLPAEASGTSIKPLMEASDAKDPSHALINCNVRFLKWYIMFLSGELLPTASYPRHITALKLLQLYLRMSLHTYMSMQYLPEEANGQSTREINGDCFNGRIVRLLFDLLMDPFEDVRSMAVTILKLGVLDSGSPCQDSKSGVPPSQFFDGNLVQPSADAQLRLVEVLRRAQDMMHRTGRADHADGAGRIHDLLYFRTDDLDMPNDVWKSRLDMVENVLSNLKAGIKIAKENLRMAVFKAPLHGHLIALRYIVSQPYFFKSLTGSGDIRYDRWRTIHDEISFCCTEVWQAVKGVLCLDSPEGHMGDFEEDDLDIGVKDTLSFLWRALKESRATLP</sequence>
<dbReference type="Proteomes" id="UP000324767">
    <property type="component" value="Unassembled WGS sequence"/>
</dbReference>
<organism evidence="4 5">
    <name type="scientific">Lasallia pustulata</name>
    <dbReference type="NCBI Taxonomy" id="136370"/>
    <lineage>
        <taxon>Eukaryota</taxon>
        <taxon>Fungi</taxon>
        <taxon>Dikarya</taxon>
        <taxon>Ascomycota</taxon>
        <taxon>Pezizomycotina</taxon>
        <taxon>Lecanoromycetes</taxon>
        <taxon>OSLEUM clade</taxon>
        <taxon>Umbilicariomycetidae</taxon>
        <taxon>Umbilicariales</taxon>
        <taxon>Umbilicariaceae</taxon>
        <taxon>Lasallia</taxon>
    </lineage>
</organism>
<dbReference type="InterPro" id="IPR019442">
    <property type="entry name" value="THADA/TRM732_DUF2428"/>
</dbReference>
<name>A0A5M8PY93_9LECA</name>
<accession>A0A5M8PY93</accession>
<evidence type="ECO:0000313" key="4">
    <source>
        <dbReference type="EMBL" id="KAA6414019.1"/>
    </source>
</evidence>